<dbReference type="EMBL" id="CM026424">
    <property type="protein sequence ID" value="KAG0581309.1"/>
    <property type="molecule type" value="Genomic_DNA"/>
</dbReference>
<organism evidence="1 2">
    <name type="scientific">Ceratodon purpureus</name>
    <name type="common">Fire moss</name>
    <name type="synonym">Dicranum purpureum</name>
    <dbReference type="NCBI Taxonomy" id="3225"/>
    <lineage>
        <taxon>Eukaryota</taxon>
        <taxon>Viridiplantae</taxon>
        <taxon>Streptophyta</taxon>
        <taxon>Embryophyta</taxon>
        <taxon>Bryophyta</taxon>
        <taxon>Bryophytina</taxon>
        <taxon>Bryopsida</taxon>
        <taxon>Dicranidae</taxon>
        <taxon>Pseudoditrichales</taxon>
        <taxon>Ditrichaceae</taxon>
        <taxon>Ceratodon</taxon>
    </lineage>
</organism>
<evidence type="ECO:0000313" key="2">
    <source>
        <dbReference type="Proteomes" id="UP000822688"/>
    </source>
</evidence>
<comment type="caution">
    <text evidence="1">The sequence shown here is derived from an EMBL/GenBank/DDBJ whole genome shotgun (WGS) entry which is preliminary data.</text>
</comment>
<proteinExistence type="predicted"/>
<gene>
    <name evidence="1" type="ORF">KC19_4G241800</name>
</gene>
<dbReference type="AlphaFoldDB" id="A0A8T0IEF9"/>
<dbReference type="Proteomes" id="UP000822688">
    <property type="component" value="Chromosome 4"/>
</dbReference>
<sequence length="258" mass="29662">MDWLSPESYSRYGFSSIVGVGNIVTVWTWGELDNYLRGIDDEDLEIFVEDKDGTSVMHVVEEAIASSVQSRFGRCLLAASDEADVSFLESSVIQTNMSNIVYLPCYEWFTSQREQSVHSEVQSFSRTGRRRIFRSRPSTVCRYMDMDDIDDMPDLESDCDDQYEGPLEDMPPLENCQELQIFTDASEHYTFGPVTRCHFAELVLYVTVLRSMCVLTNMPDLVSPEVFQLICFFGVEKHLHRCRSRSCVLHLMSWSLVC</sequence>
<evidence type="ECO:0000313" key="1">
    <source>
        <dbReference type="EMBL" id="KAG0581309.1"/>
    </source>
</evidence>
<reference evidence="1" key="1">
    <citation type="submission" date="2020-06" db="EMBL/GenBank/DDBJ databases">
        <title>WGS assembly of Ceratodon purpureus strain R40.</title>
        <authorList>
            <person name="Carey S.B."/>
            <person name="Jenkins J."/>
            <person name="Shu S."/>
            <person name="Lovell J.T."/>
            <person name="Sreedasyam A."/>
            <person name="Maumus F."/>
            <person name="Tiley G.P."/>
            <person name="Fernandez-Pozo N."/>
            <person name="Barry K."/>
            <person name="Chen C."/>
            <person name="Wang M."/>
            <person name="Lipzen A."/>
            <person name="Daum C."/>
            <person name="Saski C.A."/>
            <person name="Payton A.C."/>
            <person name="Mcbreen J.C."/>
            <person name="Conrad R.E."/>
            <person name="Kollar L.M."/>
            <person name="Olsson S."/>
            <person name="Huttunen S."/>
            <person name="Landis J.B."/>
            <person name="Wickett N.J."/>
            <person name="Johnson M.G."/>
            <person name="Rensing S.A."/>
            <person name="Grimwood J."/>
            <person name="Schmutz J."/>
            <person name="Mcdaniel S.F."/>
        </authorList>
    </citation>
    <scope>NUCLEOTIDE SEQUENCE</scope>
    <source>
        <strain evidence="1">R40</strain>
    </source>
</reference>
<name>A0A8T0IEF9_CERPU</name>
<accession>A0A8T0IEF9</accession>
<protein>
    <submittedName>
        <fullName evidence="1">Uncharacterized protein</fullName>
    </submittedName>
</protein>
<keyword evidence="2" id="KW-1185">Reference proteome</keyword>